<keyword evidence="2" id="KW-1185">Reference proteome</keyword>
<evidence type="ECO:0008006" key="3">
    <source>
        <dbReference type="Google" id="ProtNLM"/>
    </source>
</evidence>
<reference evidence="1 2" key="1">
    <citation type="journal article" date="2019" name="Int. J. Syst. Evol. Microbiol.">
        <title>The Global Catalogue of Microorganisms (GCM) 10K type strain sequencing project: providing services to taxonomists for standard genome sequencing and annotation.</title>
        <authorList>
            <consortium name="The Broad Institute Genomics Platform"/>
            <consortium name="The Broad Institute Genome Sequencing Center for Infectious Disease"/>
            <person name="Wu L."/>
            <person name="Ma J."/>
        </authorList>
    </citation>
    <scope>NUCLEOTIDE SEQUENCE [LARGE SCALE GENOMIC DNA]</scope>
    <source>
        <strain evidence="1 2">JCM 15591</strain>
    </source>
</reference>
<dbReference type="Proteomes" id="UP001501475">
    <property type="component" value="Unassembled WGS sequence"/>
</dbReference>
<organism evidence="1 2">
    <name type="scientific">Nostocoides vanveenii</name>
    <dbReference type="NCBI Taxonomy" id="330835"/>
    <lineage>
        <taxon>Bacteria</taxon>
        <taxon>Bacillati</taxon>
        <taxon>Actinomycetota</taxon>
        <taxon>Actinomycetes</taxon>
        <taxon>Micrococcales</taxon>
        <taxon>Intrasporangiaceae</taxon>
        <taxon>Nostocoides</taxon>
    </lineage>
</organism>
<accession>A0ABN2JY12</accession>
<protein>
    <recommendedName>
        <fullName evidence="3">Resolvase/invertase-type recombinase catalytic domain-containing protein</fullName>
    </recommendedName>
</protein>
<evidence type="ECO:0000313" key="1">
    <source>
        <dbReference type="EMBL" id="GAA1743238.1"/>
    </source>
</evidence>
<dbReference type="RefSeq" id="WP_344060294.1">
    <property type="nucleotide sequence ID" value="NZ_BAAAPN010000001.1"/>
</dbReference>
<gene>
    <name evidence="1" type="ORF">GCM10009810_00090</name>
</gene>
<name>A0ABN2JY12_9MICO</name>
<sequence>MTLLRLPAQTKLHWRGESNRRRRRIVRDIAQADIAHLAVVRTGRDGERAERSRRKCLERLLHELGRRGVQTVVLESRGRADDMRDVSMVDALRAQRRVSARVRVAQAVGRNEPLLWVADAACGAISSALIGADEFRTLLGDRIAVFDISP</sequence>
<comment type="caution">
    <text evidence="1">The sequence shown here is derived from an EMBL/GenBank/DDBJ whole genome shotgun (WGS) entry which is preliminary data.</text>
</comment>
<proteinExistence type="predicted"/>
<dbReference type="EMBL" id="BAAAPN010000001">
    <property type="protein sequence ID" value="GAA1743238.1"/>
    <property type="molecule type" value="Genomic_DNA"/>
</dbReference>
<evidence type="ECO:0000313" key="2">
    <source>
        <dbReference type="Proteomes" id="UP001501475"/>
    </source>
</evidence>